<protein>
    <submittedName>
        <fullName evidence="15">Zinc finger protein 883-like isoform X1</fullName>
    </submittedName>
</protein>
<evidence type="ECO:0000256" key="12">
    <source>
        <dbReference type="SAM" id="MobiDB-lite"/>
    </source>
</evidence>
<evidence type="ECO:0000256" key="1">
    <source>
        <dbReference type="ARBA" id="ARBA00004123"/>
    </source>
</evidence>
<proteinExistence type="inferred from homology"/>
<sequence length="652" mass="74958">MEGPDTTGPEAERRSEAGRRDICLVQNGGITEDLTGVDSQQIKEEPEDALPQKWEAQWPVFLKATQKPCSPRKIPELFDSLPREITQESQPSFRRATDMSQEHRANYVTQTRPGLGGEAHEAYESMASMRMKEETLDEENTIGLEMQCWHQETEEIPGSNFSKAKQDSSGPVKMQVKKEGHLEAILLADGDQEWESEEESFPLERQKEVDINRVSLEGAKETYFQDHAMDEMLGNHQEAENCQENDPWTIEGHPFLCEEHKSTFQKGILKPEGKQMGSEYRRTFCQSQYLPQNQKMQKGDKLYTCMFCGKIANRRADLIVHERTHTGEKPYKCSECGKSFNTTSYLTKHKRIHTGEKPYQCSECGQSFCQKGNLVSHVRIHTGEKPYICTECGQCFSQRKILDKHQRIHTGEKPYKCLDCGQSFSQTSHLMTHKRTHTGEKPHKCSDCGKSFNQKGDLVIHRRKHTGQKPYECSECGKSFSTSYQFINHKRLHTGEKPYTCSDCGQSFNWKSNLVTHQRIHTGEKPYECSICQKSFSDKSSLTKHVRTHTGEKPYKCSECGQSFNLKSNLMTHKRTHTGEKPYQCSECGKSLSHRSSLTKHMRTHTGEKPYECFQCGKTFISSSDCRKHERVHTREKPYKRMRKSPLIPLFS</sequence>
<keyword evidence="3" id="KW-0479">Metal-binding</keyword>
<evidence type="ECO:0000313" key="15">
    <source>
        <dbReference type="RefSeq" id="XP_054834907.1"/>
    </source>
</evidence>
<dbReference type="GeneID" id="129329383"/>
<feature type="domain" description="C2H2-type" evidence="13">
    <location>
        <begin position="555"/>
        <end position="582"/>
    </location>
</feature>
<dbReference type="PROSITE" id="PS50157">
    <property type="entry name" value="ZINC_FINGER_C2H2_2"/>
    <property type="match status" value="12"/>
</dbReference>
<evidence type="ECO:0000256" key="6">
    <source>
        <dbReference type="ARBA" id="ARBA00022833"/>
    </source>
</evidence>
<dbReference type="SMART" id="SM00355">
    <property type="entry name" value="ZnF_C2H2"/>
    <property type="match status" value="12"/>
</dbReference>
<keyword evidence="14" id="KW-1185">Reference proteome</keyword>
<dbReference type="Gene3D" id="3.30.160.60">
    <property type="entry name" value="Classic Zinc Finger"/>
    <property type="match status" value="12"/>
</dbReference>
<dbReference type="FunFam" id="3.30.160.60:FF:001954">
    <property type="entry name" value="Zinc finger protein 787"/>
    <property type="match status" value="2"/>
</dbReference>
<dbReference type="InterPro" id="IPR036236">
    <property type="entry name" value="Znf_C2H2_sf"/>
</dbReference>
<evidence type="ECO:0000256" key="8">
    <source>
        <dbReference type="ARBA" id="ARBA00023125"/>
    </source>
</evidence>
<dbReference type="FunFam" id="3.30.160.60:FF:001157">
    <property type="entry name" value="Zinc finger protein 793"/>
    <property type="match status" value="1"/>
</dbReference>
<feature type="domain" description="C2H2-type" evidence="13">
    <location>
        <begin position="611"/>
        <end position="638"/>
    </location>
</feature>
<feature type="domain" description="C2H2-type" evidence="13">
    <location>
        <begin position="443"/>
        <end position="470"/>
    </location>
</feature>
<comment type="similarity">
    <text evidence="2">Belongs to the krueppel C2H2-type zinc-finger protein family.</text>
</comment>
<dbReference type="Pfam" id="PF00096">
    <property type="entry name" value="zf-C2H2"/>
    <property type="match status" value="12"/>
</dbReference>
<dbReference type="InterPro" id="IPR050527">
    <property type="entry name" value="Snail/Krueppel_Znf"/>
</dbReference>
<dbReference type="GO" id="GO:0000978">
    <property type="term" value="F:RNA polymerase II cis-regulatory region sequence-specific DNA binding"/>
    <property type="evidence" value="ECO:0007669"/>
    <property type="project" value="TreeGrafter"/>
</dbReference>
<evidence type="ECO:0000256" key="3">
    <source>
        <dbReference type="ARBA" id="ARBA00022723"/>
    </source>
</evidence>
<keyword evidence="6" id="KW-0862">Zinc</keyword>
<comment type="subcellular location">
    <subcellularLocation>
        <location evidence="1">Nucleus</location>
    </subcellularLocation>
</comment>
<dbReference type="AlphaFoldDB" id="A0AA97JB05"/>
<feature type="domain" description="C2H2-type" evidence="13">
    <location>
        <begin position="471"/>
        <end position="498"/>
    </location>
</feature>
<dbReference type="PANTHER" id="PTHR24388">
    <property type="entry name" value="ZINC FINGER PROTEIN"/>
    <property type="match status" value="1"/>
</dbReference>
<dbReference type="FunFam" id="3.30.160.60:FF:000358">
    <property type="entry name" value="zinc finger protein 24"/>
    <property type="match status" value="1"/>
</dbReference>
<dbReference type="KEGG" id="emc:129329383"/>
<reference evidence="15" key="1">
    <citation type="submission" date="2025-08" db="UniProtKB">
        <authorList>
            <consortium name="RefSeq"/>
        </authorList>
    </citation>
    <scope>IDENTIFICATION</scope>
    <source>
        <tissue evidence="15">Blood</tissue>
    </source>
</reference>
<accession>A0AA97JB05</accession>
<feature type="compositionally biased region" description="Basic and acidic residues" evidence="12">
    <location>
        <begin position="10"/>
        <end position="22"/>
    </location>
</feature>
<evidence type="ECO:0000313" key="14">
    <source>
        <dbReference type="Proteomes" id="UP001190640"/>
    </source>
</evidence>
<feature type="domain" description="C2H2-type" evidence="13">
    <location>
        <begin position="387"/>
        <end position="414"/>
    </location>
</feature>
<keyword evidence="10" id="KW-0539">Nucleus</keyword>
<feature type="domain" description="C2H2-type" evidence="13">
    <location>
        <begin position="583"/>
        <end position="610"/>
    </location>
</feature>
<dbReference type="GO" id="GO:0008270">
    <property type="term" value="F:zinc ion binding"/>
    <property type="evidence" value="ECO:0007669"/>
    <property type="project" value="UniProtKB-KW"/>
</dbReference>
<dbReference type="InterPro" id="IPR013087">
    <property type="entry name" value="Znf_C2H2_type"/>
</dbReference>
<keyword evidence="4" id="KW-0677">Repeat</keyword>
<dbReference type="PANTHER" id="PTHR24388:SF96">
    <property type="entry name" value="GENE, 32687-RELATED"/>
    <property type="match status" value="1"/>
</dbReference>
<feature type="domain" description="C2H2-type" evidence="13">
    <location>
        <begin position="415"/>
        <end position="442"/>
    </location>
</feature>
<feature type="domain" description="C2H2-type" evidence="13">
    <location>
        <begin position="499"/>
        <end position="526"/>
    </location>
</feature>
<evidence type="ECO:0000256" key="2">
    <source>
        <dbReference type="ARBA" id="ARBA00006991"/>
    </source>
</evidence>
<evidence type="ECO:0000256" key="4">
    <source>
        <dbReference type="ARBA" id="ARBA00022737"/>
    </source>
</evidence>
<evidence type="ECO:0000256" key="7">
    <source>
        <dbReference type="ARBA" id="ARBA00023015"/>
    </source>
</evidence>
<evidence type="ECO:0000256" key="5">
    <source>
        <dbReference type="ARBA" id="ARBA00022771"/>
    </source>
</evidence>
<dbReference type="Proteomes" id="UP001190640">
    <property type="component" value="Chromosome 4"/>
</dbReference>
<evidence type="ECO:0000256" key="11">
    <source>
        <dbReference type="PROSITE-ProRule" id="PRU00042"/>
    </source>
</evidence>
<keyword evidence="5 11" id="KW-0863">Zinc-finger</keyword>
<dbReference type="SUPFAM" id="SSF57667">
    <property type="entry name" value="beta-beta-alpha zinc fingers"/>
    <property type="match status" value="8"/>
</dbReference>
<dbReference type="GO" id="GO:0005634">
    <property type="term" value="C:nucleus"/>
    <property type="evidence" value="ECO:0007669"/>
    <property type="project" value="UniProtKB-SubCell"/>
</dbReference>
<dbReference type="PROSITE" id="PS00028">
    <property type="entry name" value="ZINC_FINGER_C2H2_1"/>
    <property type="match status" value="11"/>
</dbReference>
<dbReference type="FunFam" id="3.30.160.60:FF:000785">
    <property type="entry name" value="zinc finger protein 648"/>
    <property type="match status" value="1"/>
</dbReference>
<dbReference type="FunFam" id="3.30.160.60:FF:002063">
    <property type="entry name" value="RB associated KRAB zinc finger"/>
    <property type="match status" value="1"/>
</dbReference>
<evidence type="ECO:0000259" key="13">
    <source>
        <dbReference type="PROSITE" id="PS50157"/>
    </source>
</evidence>
<feature type="domain" description="C2H2-type" evidence="13">
    <location>
        <begin position="527"/>
        <end position="554"/>
    </location>
</feature>
<feature type="region of interest" description="Disordered" evidence="12">
    <location>
        <begin position="1"/>
        <end position="27"/>
    </location>
</feature>
<organism evidence="14 15">
    <name type="scientific">Eublepharis macularius</name>
    <name type="common">Leopard gecko</name>
    <name type="synonym">Cyrtodactylus macularius</name>
    <dbReference type="NCBI Taxonomy" id="481883"/>
    <lineage>
        <taxon>Eukaryota</taxon>
        <taxon>Metazoa</taxon>
        <taxon>Chordata</taxon>
        <taxon>Craniata</taxon>
        <taxon>Vertebrata</taxon>
        <taxon>Euteleostomi</taxon>
        <taxon>Lepidosauria</taxon>
        <taxon>Squamata</taxon>
        <taxon>Bifurcata</taxon>
        <taxon>Gekkota</taxon>
        <taxon>Eublepharidae</taxon>
        <taxon>Eublepharinae</taxon>
        <taxon>Eublepharis</taxon>
    </lineage>
</organism>
<feature type="domain" description="C2H2-type" evidence="13">
    <location>
        <begin position="331"/>
        <end position="358"/>
    </location>
</feature>
<name>A0AA97JB05_EUBMA</name>
<dbReference type="RefSeq" id="XP_054834907.1">
    <property type="nucleotide sequence ID" value="XM_054978932.1"/>
</dbReference>
<feature type="domain" description="C2H2-type" evidence="13">
    <location>
        <begin position="303"/>
        <end position="330"/>
    </location>
</feature>
<gene>
    <name evidence="15" type="primary">LOC129329383</name>
</gene>
<feature type="domain" description="C2H2-type" evidence="13">
    <location>
        <begin position="359"/>
        <end position="386"/>
    </location>
</feature>
<evidence type="ECO:0000256" key="9">
    <source>
        <dbReference type="ARBA" id="ARBA00023163"/>
    </source>
</evidence>
<dbReference type="GO" id="GO:0000981">
    <property type="term" value="F:DNA-binding transcription factor activity, RNA polymerase II-specific"/>
    <property type="evidence" value="ECO:0007669"/>
    <property type="project" value="TreeGrafter"/>
</dbReference>
<dbReference type="FunFam" id="3.30.160.60:FF:000098">
    <property type="entry name" value="Zinc finger protein 614"/>
    <property type="match status" value="1"/>
</dbReference>
<dbReference type="FunFam" id="3.30.160.60:FF:001498">
    <property type="entry name" value="Zinc finger protein 404"/>
    <property type="match status" value="1"/>
</dbReference>
<keyword evidence="9" id="KW-0804">Transcription</keyword>
<keyword evidence="7" id="KW-0805">Transcription regulation</keyword>
<evidence type="ECO:0000256" key="10">
    <source>
        <dbReference type="ARBA" id="ARBA00023242"/>
    </source>
</evidence>
<keyword evidence="8" id="KW-0238">DNA-binding</keyword>
<dbReference type="FunFam" id="3.30.160.60:FF:002343">
    <property type="entry name" value="Zinc finger protein 33A"/>
    <property type="match status" value="4"/>
</dbReference>